<dbReference type="Proteomes" id="UP001606210">
    <property type="component" value="Unassembled WGS sequence"/>
</dbReference>
<dbReference type="InterPro" id="IPR003812">
    <property type="entry name" value="Fido"/>
</dbReference>
<reference evidence="2 3" key="1">
    <citation type="submission" date="2024-08" db="EMBL/GenBank/DDBJ databases">
        <authorList>
            <person name="Lu H."/>
        </authorList>
    </citation>
    <scope>NUCLEOTIDE SEQUENCE [LARGE SCALE GENOMIC DNA]</scope>
    <source>
        <strain evidence="2 3">LYH14W</strain>
    </source>
</reference>
<dbReference type="PROSITE" id="PS51459">
    <property type="entry name" value="FIDO"/>
    <property type="match status" value="1"/>
</dbReference>
<name>A0ABW7F8E3_9BURK</name>
<evidence type="ECO:0000313" key="2">
    <source>
        <dbReference type="EMBL" id="MFG6432030.1"/>
    </source>
</evidence>
<accession>A0ABW7F8E3</accession>
<dbReference type="Gene3D" id="1.10.3290.10">
    <property type="entry name" value="Fido-like domain"/>
    <property type="match status" value="1"/>
</dbReference>
<feature type="domain" description="Fido" evidence="1">
    <location>
        <begin position="1"/>
        <end position="114"/>
    </location>
</feature>
<dbReference type="Pfam" id="PF02661">
    <property type="entry name" value="Fic"/>
    <property type="match status" value="1"/>
</dbReference>
<evidence type="ECO:0000259" key="1">
    <source>
        <dbReference type="PROSITE" id="PS51459"/>
    </source>
</evidence>
<dbReference type="EMBL" id="JBIGHV010000007">
    <property type="protein sequence ID" value="MFG6432030.1"/>
    <property type="molecule type" value="Genomic_DNA"/>
</dbReference>
<gene>
    <name evidence="2" type="ORF">ACG00Y_19065</name>
</gene>
<dbReference type="InterPro" id="IPR036597">
    <property type="entry name" value="Fido-like_dom_sf"/>
</dbReference>
<proteinExistence type="predicted"/>
<keyword evidence="3" id="KW-1185">Reference proteome</keyword>
<organism evidence="2 3">
    <name type="scientific">Pelomonas parva</name>
    <dbReference type="NCBI Taxonomy" id="3299032"/>
    <lineage>
        <taxon>Bacteria</taxon>
        <taxon>Pseudomonadati</taxon>
        <taxon>Pseudomonadota</taxon>
        <taxon>Betaproteobacteria</taxon>
        <taxon>Burkholderiales</taxon>
        <taxon>Sphaerotilaceae</taxon>
        <taxon>Roseateles</taxon>
    </lineage>
</organism>
<sequence>MGKGGFMLAAAPQIPCLLATFEQDCLSRWTPCNGMAAPTLIEAIAVTHVEFILIHPFREGNGRLSRLLADVMAIQGGHETLDYSTWETRKADYISAIHSGLAGDYEPMCGLVAAAMQASDSRISEST</sequence>
<protein>
    <submittedName>
        <fullName evidence="2">Fic/DOC family protein</fullName>
    </submittedName>
</protein>
<comment type="caution">
    <text evidence="2">The sequence shown here is derived from an EMBL/GenBank/DDBJ whole genome shotgun (WGS) entry which is preliminary data.</text>
</comment>
<dbReference type="SUPFAM" id="SSF140931">
    <property type="entry name" value="Fic-like"/>
    <property type="match status" value="1"/>
</dbReference>
<evidence type="ECO:0000313" key="3">
    <source>
        <dbReference type="Proteomes" id="UP001606210"/>
    </source>
</evidence>
<dbReference type="RefSeq" id="WP_394481942.1">
    <property type="nucleotide sequence ID" value="NZ_JBIGHV010000007.1"/>
</dbReference>